<protein>
    <recommendedName>
        <fullName evidence="4">Outer membrane protein beta-barrel domain-containing protein</fullName>
    </recommendedName>
</protein>
<dbReference type="OrthoDB" id="8684551at2"/>
<comment type="caution">
    <text evidence="2">The sequence shown here is derived from an EMBL/GenBank/DDBJ whole genome shotgun (WGS) entry which is preliminary data.</text>
</comment>
<evidence type="ECO:0000313" key="3">
    <source>
        <dbReference type="Proteomes" id="UP000295106"/>
    </source>
</evidence>
<feature type="chain" id="PRO_5020417668" description="Outer membrane protein beta-barrel domain-containing protein" evidence="1">
    <location>
        <begin position="22"/>
        <end position="187"/>
    </location>
</feature>
<gene>
    <name evidence="2" type="ORF">EV684_11237</name>
</gene>
<dbReference type="Gene3D" id="2.40.160.170">
    <property type="match status" value="1"/>
</dbReference>
<dbReference type="GeneID" id="99683365"/>
<evidence type="ECO:0000313" key="2">
    <source>
        <dbReference type="EMBL" id="TCP00600.1"/>
    </source>
</evidence>
<name>A0A4R2M3C8_RUBGE</name>
<dbReference type="AlphaFoldDB" id="A0A4R2M3C8"/>
<dbReference type="RefSeq" id="WP_132648652.1">
    <property type="nucleotide sequence ID" value="NZ_CP181386.1"/>
</dbReference>
<organism evidence="2 3">
    <name type="scientific">Rubrivivax gelatinosus</name>
    <name type="common">Rhodocyclus gelatinosus</name>
    <name type="synonym">Rhodopseudomonas gelatinosa</name>
    <dbReference type="NCBI Taxonomy" id="28068"/>
    <lineage>
        <taxon>Bacteria</taxon>
        <taxon>Pseudomonadati</taxon>
        <taxon>Pseudomonadota</taxon>
        <taxon>Betaproteobacteria</taxon>
        <taxon>Burkholderiales</taxon>
        <taxon>Sphaerotilaceae</taxon>
        <taxon>Rubrivivax</taxon>
    </lineage>
</organism>
<evidence type="ECO:0000256" key="1">
    <source>
        <dbReference type="SAM" id="SignalP"/>
    </source>
</evidence>
<accession>A0A4R2M3C8</accession>
<proteinExistence type="predicted"/>
<keyword evidence="1" id="KW-0732">Signal</keyword>
<sequence length="187" mass="19489">MRTRSAPVTFAGLALAGAAVAAEGLTPPDTDRVWPHWQARAQLGATTLAPVTLTGGTREAGSLLGDYYFDAPGLRIRSWTGGLRATGGVAFSGRGLPLGSPTVVRLGSVPTGPSLGDESATQPYLGLGYSAGTRDGAWTFSADVGLVGDSSVEWRSGRVRLGEQWLDGALREMQLAPVLQLGVRYSF</sequence>
<dbReference type="Proteomes" id="UP000295106">
    <property type="component" value="Unassembled WGS sequence"/>
</dbReference>
<evidence type="ECO:0008006" key="4">
    <source>
        <dbReference type="Google" id="ProtNLM"/>
    </source>
</evidence>
<dbReference type="EMBL" id="SLXD01000012">
    <property type="protein sequence ID" value="TCP00600.1"/>
    <property type="molecule type" value="Genomic_DNA"/>
</dbReference>
<reference evidence="2 3" key="1">
    <citation type="submission" date="2019-03" db="EMBL/GenBank/DDBJ databases">
        <title>Genomic Encyclopedia of Type Strains, Phase IV (KMG-IV): sequencing the most valuable type-strain genomes for metagenomic binning, comparative biology and taxonomic classification.</title>
        <authorList>
            <person name="Goeker M."/>
        </authorList>
    </citation>
    <scope>NUCLEOTIDE SEQUENCE [LARGE SCALE GENOMIC DNA]</scope>
    <source>
        <strain evidence="2 3">DSM 1709</strain>
    </source>
</reference>
<feature type="signal peptide" evidence="1">
    <location>
        <begin position="1"/>
        <end position="21"/>
    </location>
</feature>